<dbReference type="SUPFAM" id="SSF103473">
    <property type="entry name" value="MFS general substrate transporter"/>
    <property type="match status" value="1"/>
</dbReference>
<dbReference type="InterPro" id="IPR036259">
    <property type="entry name" value="MFS_trans_sf"/>
</dbReference>
<dbReference type="RefSeq" id="WP_056996054.1">
    <property type="nucleotide sequence ID" value="NZ_AYYR01000009.1"/>
</dbReference>
<evidence type="ECO:0000256" key="4">
    <source>
        <dbReference type="ARBA" id="ARBA00022989"/>
    </source>
</evidence>
<feature type="transmembrane region" description="Helical" evidence="6">
    <location>
        <begin position="170"/>
        <end position="190"/>
    </location>
</feature>
<feature type="transmembrane region" description="Helical" evidence="6">
    <location>
        <begin position="285"/>
        <end position="303"/>
    </location>
</feature>
<dbReference type="Gene3D" id="1.20.1250.20">
    <property type="entry name" value="MFS general substrate transporter like domains"/>
    <property type="match status" value="2"/>
</dbReference>
<evidence type="ECO:0000256" key="1">
    <source>
        <dbReference type="ARBA" id="ARBA00004651"/>
    </source>
</evidence>
<dbReference type="PATRIC" id="fig|1423733.4.peg.3204"/>
<feature type="transmembrane region" description="Helical" evidence="6">
    <location>
        <begin position="373"/>
        <end position="394"/>
    </location>
</feature>
<feature type="transmembrane region" description="Helical" evidence="6">
    <location>
        <begin position="344"/>
        <end position="367"/>
    </location>
</feature>
<comment type="subcellular location">
    <subcellularLocation>
        <location evidence="1">Cell membrane</location>
        <topology evidence="1">Multi-pass membrane protein</topology>
    </subcellularLocation>
</comment>
<feature type="transmembrane region" description="Helical" evidence="6">
    <location>
        <begin position="138"/>
        <end position="164"/>
    </location>
</feature>
<dbReference type="STRING" id="33960.TY91_11295"/>
<feature type="transmembrane region" description="Helical" evidence="6">
    <location>
        <begin position="219"/>
        <end position="238"/>
    </location>
</feature>
<dbReference type="AlphaFoldDB" id="A0A0R2BQ65"/>
<evidence type="ECO:0000259" key="7">
    <source>
        <dbReference type="PROSITE" id="PS50850"/>
    </source>
</evidence>
<feature type="domain" description="Major facilitator superfamily (MFS) profile" evidence="7">
    <location>
        <begin position="13"/>
        <end position="399"/>
    </location>
</feature>
<feature type="transmembrane region" description="Helical" evidence="6">
    <location>
        <begin position="250"/>
        <end position="273"/>
    </location>
</feature>
<reference evidence="8 9" key="1">
    <citation type="journal article" date="2015" name="Genome Announc.">
        <title>Expanding the biotechnology potential of lactobacilli through comparative genomics of 213 strains and associated genera.</title>
        <authorList>
            <person name="Sun Z."/>
            <person name="Harris H.M."/>
            <person name="McCann A."/>
            <person name="Guo C."/>
            <person name="Argimon S."/>
            <person name="Zhang W."/>
            <person name="Yang X."/>
            <person name="Jeffery I.B."/>
            <person name="Cooney J.C."/>
            <person name="Kagawa T.F."/>
            <person name="Liu W."/>
            <person name="Song Y."/>
            <person name="Salvetti E."/>
            <person name="Wrobel A."/>
            <person name="Rasinkangas P."/>
            <person name="Parkhill J."/>
            <person name="Rea M.C."/>
            <person name="O'Sullivan O."/>
            <person name="Ritari J."/>
            <person name="Douillard F.P."/>
            <person name="Paul Ross R."/>
            <person name="Yang R."/>
            <person name="Briner A.E."/>
            <person name="Felis G.E."/>
            <person name="de Vos W.M."/>
            <person name="Barrangou R."/>
            <person name="Klaenhammer T.R."/>
            <person name="Caufield P.W."/>
            <person name="Cui Y."/>
            <person name="Zhang H."/>
            <person name="O'Toole P.W."/>
        </authorList>
    </citation>
    <scope>NUCLEOTIDE SEQUENCE [LARGE SCALE GENOMIC DNA]</scope>
    <source>
        <strain evidence="8 9">DSM 20515</strain>
    </source>
</reference>
<gene>
    <name evidence="8" type="ORF">FC82_GL003080</name>
</gene>
<keyword evidence="4 6" id="KW-1133">Transmembrane helix</keyword>
<dbReference type="PROSITE" id="PS50850">
    <property type="entry name" value="MFS"/>
    <property type="match status" value="1"/>
</dbReference>
<keyword evidence="5 6" id="KW-0472">Membrane</keyword>
<evidence type="ECO:0000313" key="9">
    <source>
        <dbReference type="Proteomes" id="UP000051845"/>
    </source>
</evidence>
<accession>A0A0R2BQ65</accession>
<keyword evidence="3 6" id="KW-0812">Transmembrane</keyword>
<evidence type="ECO:0000256" key="5">
    <source>
        <dbReference type="ARBA" id="ARBA00023136"/>
    </source>
</evidence>
<feature type="transmembrane region" description="Helical" evidence="6">
    <location>
        <begin position="107"/>
        <end position="126"/>
    </location>
</feature>
<feature type="transmembrane region" description="Helical" evidence="6">
    <location>
        <begin position="81"/>
        <end position="101"/>
    </location>
</feature>
<evidence type="ECO:0000256" key="3">
    <source>
        <dbReference type="ARBA" id="ARBA00022692"/>
    </source>
</evidence>
<evidence type="ECO:0000256" key="2">
    <source>
        <dbReference type="ARBA" id="ARBA00022448"/>
    </source>
</evidence>
<dbReference type="CDD" id="cd17353">
    <property type="entry name" value="MFS_OFA_like"/>
    <property type="match status" value="1"/>
</dbReference>
<dbReference type="Proteomes" id="UP000051845">
    <property type="component" value="Unassembled WGS sequence"/>
</dbReference>
<dbReference type="GO" id="GO:0022857">
    <property type="term" value="F:transmembrane transporter activity"/>
    <property type="evidence" value="ECO:0007669"/>
    <property type="project" value="InterPro"/>
</dbReference>
<feature type="transmembrane region" description="Helical" evidence="6">
    <location>
        <begin position="309"/>
        <end position="332"/>
    </location>
</feature>
<evidence type="ECO:0000256" key="6">
    <source>
        <dbReference type="SAM" id="Phobius"/>
    </source>
</evidence>
<sequence>MSNADVVGTTHTNRWAVLVGSVFVLLCTGSIYAFSVFAGPLASTNHWSVSAVMIAFTINAAIGPIPTIVGGIMTDHGHAKLSIVLGGILFALGFLLTGTATTLWQLYLYYGIIGGFGQGFAYSGCLSNTMRFFQDKKGLASGLITGGMGAATVIAAPIANYLIAAHSVKFAFIAMGIVYLIVVCVASLFIKVAPKPEVTKSAPATKEVNWLGMLKTRNFYLILLLFGIGAFSGLMIASNASLIGQNMFKLTATVAATYVSIYSLCNFLGRIIWGTVSDKLGRVNTLMIVYVVIALSLFVLATVHSVIGFVVGIVGLGICFGGTMGVFPSLVMENYGAKNQGVNYGIIFLGYSTAAYFAPSIASNIAASHNGNFAIAFYIAIVLAVIGLAINIFYKIVNHAK</sequence>
<keyword evidence="2" id="KW-0813">Transport</keyword>
<feature type="transmembrane region" description="Helical" evidence="6">
    <location>
        <begin position="47"/>
        <end position="69"/>
    </location>
</feature>
<protein>
    <submittedName>
        <fullName evidence="8">Transmembrane transport protein</fullName>
    </submittedName>
</protein>
<dbReference type="InterPro" id="IPR020846">
    <property type="entry name" value="MFS_dom"/>
</dbReference>
<dbReference type="PANTHER" id="PTHR11360:SF317">
    <property type="entry name" value="MAJOR FACILITATOR SUPERFAMILY (MFS) PROFILE DOMAIN-CONTAINING PROTEIN-RELATED"/>
    <property type="match status" value="1"/>
</dbReference>
<dbReference type="EMBL" id="AYYR01000009">
    <property type="protein sequence ID" value="KRM77708.1"/>
    <property type="molecule type" value="Genomic_DNA"/>
</dbReference>
<comment type="caution">
    <text evidence="8">The sequence shown here is derived from an EMBL/GenBank/DDBJ whole genome shotgun (WGS) entry which is preliminary data.</text>
</comment>
<dbReference type="Pfam" id="PF07690">
    <property type="entry name" value="MFS_1"/>
    <property type="match status" value="1"/>
</dbReference>
<proteinExistence type="predicted"/>
<feature type="transmembrane region" description="Helical" evidence="6">
    <location>
        <begin position="15"/>
        <end position="35"/>
    </location>
</feature>
<dbReference type="InterPro" id="IPR050327">
    <property type="entry name" value="Proton-linked_MCT"/>
</dbReference>
<evidence type="ECO:0000313" key="8">
    <source>
        <dbReference type="EMBL" id="KRM77708.1"/>
    </source>
</evidence>
<dbReference type="GO" id="GO:0005886">
    <property type="term" value="C:plasma membrane"/>
    <property type="evidence" value="ECO:0007669"/>
    <property type="project" value="UniProtKB-SubCell"/>
</dbReference>
<dbReference type="InterPro" id="IPR011701">
    <property type="entry name" value="MFS"/>
</dbReference>
<dbReference type="PANTHER" id="PTHR11360">
    <property type="entry name" value="MONOCARBOXYLATE TRANSPORTER"/>
    <property type="match status" value="1"/>
</dbReference>
<name>A0A0R2BQ65_SECCO</name>
<organism evidence="8 9">
    <name type="scientific">Secundilactobacillus collinoides DSM 20515 = JCM 1123</name>
    <dbReference type="NCBI Taxonomy" id="1423733"/>
    <lineage>
        <taxon>Bacteria</taxon>
        <taxon>Bacillati</taxon>
        <taxon>Bacillota</taxon>
        <taxon>Bacilli</taxon>
        <taxon>Lactobacillales</taxon>
        <taxon>Lactobacillaceae</taxon>
        <taxon>Secundilactobacillus</taxon>
    </lineage>
</organism>